<protein>
    <submittedName>
        <fullName evidence="1">Uncharacterized protein</fullName>
    </submittedName>
</protein>
<comment type="caution">
    <text evidence="1">The sequence shown here is derived from an EMBL/GenBank/DDBJ whole genome shotgun (WGS) entry which is preliminary data.</text>
</comment>
<gene>
    <name evidence="1" type="ORF">C8N25_10683</name>
</gene>
<evidence type="ECO:0000313" key="1">
    <source>
        <dbReference type="EMBL" id="REG90585.1"/>
    </source>
</evidence>
<sequence>MKEFKFFAINLYLIIGLVEFSFSQKLVLKISGDSSSIEIDEELTMMNDYSGDAPHMFDRFGNLVTLKKTIITVPENWSELDLTFKIKENYEKDEKEKTPVINDKNEISFSQLADNVSSVSLLISNTMGTISNGDFKFKLKSEEVTLNFESKEFSPFPFPIFSYTFEKTDINKNHRILLIDGTPRPYSNRGFSLKKFETFDNDSINLKHSKALVSGRSLSVFTKNISLLNLEYIRIAVNGINYTYNAGITYLFDGTFALDSEEEIKKTAKTTALSKTEQETKNKINQDYFALVLEDLKKINELTIEDYQTLQQYQSILLDSAKRKRLDVISLNMVSQIVSFTPNYLNITSFPLTIPNSDEVEISTEVKYKGGLPNSVSSGTFKTTGALSVNVGSAIYFTGLKNNDIYTEPLKVDNQPDELRAVIDEDDQLSVGVGINSEITYRTGSIFRPSVSIGFFIPFEEQITPFFAIGPGISIIDSKVSLSLSYGFAFGKINSIKEKYRDIDLTNLGSSLSNTDLIQGVWSRSWYLGIGVGFNMNSEK</sequence>
<keyword evidence="2" id="KW-1185">Reference proteome</keyword>
<accession>A0A3E0DXA8</accession>
<name>A0A3E0DXA8_9BACT</name>
<reference evidence="1 2" key="1">
    <citation type="submission" date="2018-08" db="EMBL/GenBank/DDBJ databases">
        <title>Genomic Encyclopedia of Archaeal and Bacterial Type Strains, Phase II (KMG-II): from individual species to whole genera.</title>
        <authorList>
            <person name="Goeker M."/>
        </authorList>
    </citation>
    <scope>NUCLEOTIDE SEQUENCE [LARGE SCALE GENOMIC DNA]</scope>
    <source>
        <strain evidence="1 2">DSM 15986</strain>
    </source>
</reference>
<evidence type="ECO:0000313" key="2">
    <source>
        <dbReference type="Proteomes" id="UP000256405"/>
    </source>
</evidence>
<proteinExistence type="predicted"/>
<dbReference type="OrthoDB" id="1442144at2"/>
<dbReference type="Proteomes" id="UP000256405">
    <property type="component" value="Unassembled WGS sequence"/>
</dbReference>
<dbReference type="RefSeq" id="WP_086541827.1">
    <property type="nucleotide sequence ID" value="NZ_MSSW01000032.1"/>
</dbReference>
<dbReference type="EMBL" id="QUNF01000006">
    <property type="protein sequence ID" value="REG90585.1"/>
    <property type="molecule type" value="Genomic_DNA"/>
</dbReference>
<organism evidence="1 2">
    <name type="scientific">Algoriphagus antarcticus</name>
    <dbReference type="NCBI Taxonomy" id="238540"/>
    <lineage>
        <taxon>Bacteria</taxon>
        <taxon>Pseudomonadati</taxon>
        <taxon>Bacteroidota</taxon>
        <taxon>Cytophagia</taxon>
        <taxon>Cytophagales</taxon>
        <taxon>Cyclobacteriaceae</taxon>
        <taxon>Algoriphagus</taxon>
    </lineage>
</organism>
<dbReference type="AlphaFoldDB" id="A0A3E0DXA8"/>